<dbReference type="AlphaFoldDB" id="C7BVL9"/>
<accession>C7BVL9</accession>
<organism evidence="2">
    <name type="scientific">Angiostrongylus cantonensis</name>
    <name type="common">Rat lungworm</name>
    <dbReference type="NCBI Taxonomy" id="6313"/>
    <lineage>
        <taxon>Eukaryota</taxon>
        <taxon>Metazoa</taxon>
        <taxon>Ecdysozoa</taxon>
        <taxon>Nematoda</taxon>
        <taxon>Chromadorea</taxon>
        <taxon>Rhabditida</taxon>
        <taxon>Rhabditina</taxon>
        <taxon>Rhabditomorpha</taxon>
        <taxon>Strongyloidea</taxon>
        <taxon>Metastrongylidae</taxon>
        <taxon>Angiostrongylus</taxon>
    </lineage>
</organism>
<keyword evidence="3" id="KW-1185">Reference proteome</keyword>
<feature type="chain" id="PRO_5010828683" evidence="1">
    <location>
        <begin position="20"/>
        <end position="138"/>
    </location>
</feature>
<sequence>MLRHAICLLLLSYALHISASPYKVKDKVTITPSERLQNSENSIIVDKSVDGSQSHLGSDWPDGEYCIMPGPSLRCPAGFQMDFVSLAVPMNFGLRELYSDRGKEVPYIELGRFGGLNLELREYDQAYILRLTACCKSS</sequence>
<evidence type="ECO:0000256" key="1">
    <source>
        <dbReference type="SAM" id="SignalP"/>
    </source>
</evidence>
<evidence type="ECO:0000313" key="3">
    <source>
        <dbReference type="Proteomes" id="UP000035642"/>
    </source>
</evidence>
<proteinExistence type="evidence at transcript level"/>
<dbReference type="Proteomes" id="UP000035642">
    <property type="component" value="Unassembled WGS sequence"/>
</dbReference>
<evidence type="ECO:0000313" key="2">
    <source>
        <dbReference type="EMBL" id="CAR63534.1"/>
    </source>
</evidence>
<reference evidence="2" key="1">
    <citation type="submission" date="2008-08" db="EMBL/GenBank/DDBJ databases">
        <authorList>
            <person name="Zhan X.M."/>
        </authorList>
    </citation>
    <scope>NUCLEOTIDE SEQUENCE</scope>
</reference>
<dbReference type="WBParaSite" id="ACAC_0000906301-mRNA-1">
    <property type="protein sequence ID" value="ACAC_0000906301-mRNA-1"/>
    <property type="gene ID" value="ACAC_0000906301"/>
</dbReference>
<reference evidence="4" key="4">
    <citation type="submission" date="2017-02" db="UniProtKB">
        <authorList>
            <consortium name="WormBaseParasite"/>
        </authorList>
    </citation>
    <scope>IDENTIFICATION</scope>
</reference>
<evidence type="ECO:0000313" key="4">
    <source>
        <dbReference type="WBParaSite" id="ACAC_0000906301-mRNA-1"/>
    </source>
</evidence>
<protein>
    <submittedName>
        <fullName evidence="4">ZP domain-containing protein</fullName>
    </submittedName>
</protein>
<name>C7BVL9_ANGCA</name>
<feature type="signal peptide" evidence="1">
    <location>
        <begin position="1"/>
        <end position="19"/>
    </location>
</feature>
<keyword evidence="1" id="KW-0732">Signal</keyword>
<reference evidence="2" key="2">
    <citation type="journal article" date="2009" name="BMC Mol. Biol.">
        <title>Preliminary molecular characterization of the human pathogen Angiostrongylus cantonensis.</title>
        <authorList>
            <person name="He H."/>
            <person name="Cheng M."/>
            <person name="Yang X."/>
            <person name="Meng J."/>
            <person name="He A."/>
            <person name="Zheng X."/>
            <person name="Li Z."/>
            <person name="Guo P."/>
            <person name="Pan Z."/>
            <person name="Zhan X."/>
        </authorList>
    </citation>
    <scope>NUCLEOTIDE SEQUENCE</scope>
</reference>
<reference evidence="3" key="3">
    <citation type="submission" date="2012-09" db="EMBL/GenBank/DDBJ databases">
        <authorList>
            <person name="Martin A.A."/>
        </authorList>
    </citation>
    <scope>NUCLEOTIDE SEQUENCE</scope>
</reference>
<dbReference type="EMBL" id="FM207673">
    <property type="protein sequence ID" value="CAR63534.1"/>
    <property type="molecule type" value="mRNA"/>
</dbReference>